<dbReference type="Proteomes" id="UP000472277">
    <property type="component" value="Chromosome 10"/>
</dbReference>
<dbReference type="PANTHER" id="PTHR11861">
    <property type="entry name" value="MELANOCYTE PROTEIN PMEL 17-RELATED"/>
    <property type="match status" value="1"/>
</dbReference>
<dbReference type="SUPFAM" id="SSF49299">
    <property type="entry name" value="PKD domain"/>
    <property type="match status" value="1"/>
</dbReference>
<evidence type="ECO:0000313" key="5">
    <source>
        <dbReference type="Ensembl" id="ENSSTUP00000003232.1"/>
    </source>
</evidence>
<protein>
    <recommendedName>
        <fullName evidence="4">PKD domain-containing protein</fullName>
    </recommendedName>
</protein>
<dbReference type="InterPro" id="IPR045219">
    <property type="entry name" value="PKAT"/>
</dbReference>
<keyword evidence="3" id="KW-0472">Membrane</keyword>
<dbReference type="GO" id="GO:0005886">
    <property type="term" value="C:plasma membrane"/>
    <property type="evidence" value="ECO:0007669"/>
    <property type="project" value="TreeGrafter"/>
</dbReference>
<keyword evidence="6" id="KW-1185">Reference proteome</keyword>
<evidence type="ECO:0000256" key="3">
    <source>
        <dbReference type="SAM" id="Phobius"/>
    </source>
</evidence>
<evidence type="ECO:0000256" key="2">
    <source>
        <dbReference type="ARBA" id="ARBA00023180"/>
    </source>
</evidence>
<keyword evidence="1" id="KW-0732">Signal</keyword>
<evidence type="ECO:0000256" key="1">
    <source>
        <dbReference type="ARBA" id="ARBA00022729"/>
    </source>
</evidence>
<evidence type="ECO:0000259" key="4">
    <source>
        <dbReference type="PROSITE" id="PS50093"/>
    </source>
</evidence>
<dbReference type="Ensembl" id="ENSSTUT00000003438.1">
    <property type="protein sequence ID" value="ENSSTUP00000003232.1"/>
    <property type="gene ID" value="ENSSTUG00000001619.1"/>
</dbReference>
<dbReference type="InterPro" id="IPR013783">
    <property type="entry name" value="Ig-like_fold"/>
</dbReference>
<evidence type="ECO:0000313" key="6">
    <source>
        <dbReference type="Proteomes" id="UP000472277"/>
    </source>
</evidence>
<proteinExistence type="predicted"/>
<dbReference type="InterPro" id="IPR000601">
    <property type="entry name" value="PKD_dom"/>
</dbReference>
<dbReference type="CDD" id="cd00146">
    <property type="entry name" value="PKD"/>
    <property type="match status" value="1"/>
</dbReference>
<reference evidence="5" key="2">
    <citation type="submission" date="2025-09" db="UniProtKB">
        <authorList>
            <consortium name="Ensembl"/>
        </authorList>
    </citation>
    <scope>IDENTIFICATION</scope>
</reference>
<dbReference type="InParanoid" id="A0A673W3S2"/>
<dbReference type="Gene3D" id="2.60.40.10">
    <property type="entry name" value="Immunoglobulins"/>
    <property type="match status" value="1"/>
</dbReference>
<keyword evidence="3" id="KW-1133">Transmembrane helix</keyword>
<dbReference type="AlphaFoldDB" id="A0A673W3S2"/>
<keyword evidence="3" id="KW-0812">Transmembrane</keyword>
<organism evidence="5 6">
    <name type="scientific">Salmo trutta</name>
    <name type="common">Brown trout</name>
    <dbReference type="NCBI Taxonomy" id="8032"/>
    <lineage>
        <taxon>Eukaryota</taxon>
        <taxon>Metazoa</taxon>
        <taxon>Chordata</taxon>
        <taxon>Craniata</taxon>
        <taxon>Vertebrata</taxon>
        <taxon>Euteleostomi</taxon>
        <taxon>Actinopterygii</taxon>
        <taxon>Neopterygii</taxon>
        <taxon>Teleostei</taxon>
        <taxon>Protacanthopterygii</taxon>
        <taxon>Salmoniformes</taxon>
        <taxon>Salmonidae</taxon>
        <taxon>Salmoninae</taxon>
        <taxon>Salmo</taxon>
    </lineage>
</organism>
<feature type="domain" description="PKD" evidence="4">
    <location>
        <begin position="77"/>
        <end position="110"/>
    </location>
</feature>
<dbReference type="OMA" id="FYQMDGN"/>
<dbReference type="Pfam" id="PF00801">
    <property type="entry name" value="PKD"/>
    <property type="match status" value="1"/>
</dbReference>
<name>A0A673W3S2_SALTR</name>
<accession>A0A673W3S2</accession>
<dbReference type="PROSITE" id="PS50093">
    <property type="entry name" value="PKD"/>
    <property type="match status" value="1"/>
</dbReference>
<dbReference type="InterPro" id="IPR035986">
    <property type="entry name" value="PKD_dom_sf"/>
</dbReference>
<dbReference type="GeneTree" id="ENSGT00940000169563"/>
<keyword evidence="2" id="KW-0325">Glycoprotein</keyword>
<sequence length="225" mass="25339">CNQSKFTFIHTFLICASASALIAFWGFRKCFGKLSFIQREGNATYVRDRELASEVPTETKFELFDPRNTLRTAKFNYTWDFGSGEVLEGSEPYVHHNYLSSGKYTLRLRVGAQVNKSSIPLTGVYTMDINPIRNIELKGPLTFSPLSLSLSLSLSLPSSPPMWVCWRFLQNCVSATPTGVHCLDISARNDISKLQTSYSIFVRRDRKSGVIMWSVAIRSSLVMLG</sequence>
<feature type="transmembrane region" description="Helical" evidence="3">
    <location>
        <begin position="6"/>
        <end position="27"/>
    </location>
</feature>
<reference evidence="5" key="1">
    <citation type="submission" date="2025-08" db="UniProtKB">
        <authorList>
            <consortium name="Ensembl"/>
        </authorList>
    </citation>
    <scope>IDENTIFICATION</scope>
</reference>
<dbReference type="PANTHER" id="PTHR11861:SF10">
    <property type="entry name" value="TRANSMEMBRANE PROTEIN 130"/>
    <property type="match status" value="1"/>
</dbReference>